<dbReference type="SUPFAM" id="SSF53448">
    <property type="entry name" value="Nucleotide-diphospho-sugar transferases"/>
    <property type="match status" value="1"/>
</dbReference>
<dbReference type="OrthoDB" id="2369748at2"/>
<dbReference type="InterPro" id="IPR001173">
    <property type="entry name" value="Glyco_trans_2-like"/>
</dbReference>
<evidence type="ECO:0000313" key="4">
    <source>
        <dbReference type="Proteomes" id="UP000239494"/>
    </source>
</evidence>
<feature type="region of interest" description="Disordered" evidence="1">
    <location>
        <begin position="1"/>
        <end position="24"/>
    </location>
</feature>
<name>A0A2T0SQS1_9PSEU</name>
<sequence length="265" mass="28818">MKREIPDTEARTVPHPRTESPAVHHVPHARVPVDLELVVPAFNEAGRLPDTLRALTDFLADQDWRSRVVVVDNGSTDETTAVVAAADRRGVDVVAIGCARPGKGAAVRRGLSSSTSRFVGFVDADLSTPIATLTRVMAELRSGAAAAIASRHAPGARFVHPQPVGRRMGGAAFRMLARPLVPEVHDTQCGFKVFEREAVQHALDRCRVNGFAFDVELLRQIRSAGGRIAEIAVAWTDDERSTFRPVHDGRAAFADLLRLYRADLP</sequence>
<dbReference type="EMBL" id="PVTF01000013">
    <property type="protein sequence ID" value="PRY35757.1"/>
    <property type="molecule type" value="Genomic_DNA"/>
</dbReference>
<keyword evidence="3" id="KW-0808">Transferase</keyword>
<protein>
    <submittedName>
        <fullName evidence="3">Glycosyltransferase involved in cell wall biosynthesis</fullName>
    </submittedName>
</protein>
<dbReference type="Gene3D" id="3.90.550.10">
    <property type="entry name" value="Spore Coat Polysaccharide Biosynthesis Protein SpsA, Chain A"/>
    <property type="match status" value="1"/>
</dbReference>
<gene>
    <name evidence="3" type="ORF">CLV43_113184</name>
</gene>
<dbReference type="PANTHER" id="PTHR10859:SF91">
    <property type="entry name" value="DOLICHYL-PHOSPHATE BETA-GLUCOSYLTRANSFERASE"/>
    <property type="match status" value="1"/>
</dbReference>
<dbReference type="Proteomes" id="UP000239494">
    <property type="component" value="Unassembled WGS sequence"/>
</dbReference>
<dbReference type="RefSeq" id="WP_106193325.1">
    <property type="nucleotide sequence ID" value="NZ_PVTF01000013.1"/>
</dbReference>
<organism evidence="3 4">
    <name type="scientific">Umezawaea tangerina</name>
    <dbReference type="NCBI Taxonomy" id="84725"/>
    <lineage>
        <taxon>Bacteria</taxon>
        <taxon>Bacillati</taxon>
        <taxon>Actinomycetota</taxon>
        <taxon>Actinomycetes</taxon>
        <taxon>Pseudonocardiales</taxon>
        <taxon>Pseudonocardiaceae</taxon>
        <taxon>Umezawaea</taxon>
    </lineage>
</organism>
<feature type="compositionally biased region" description="Basic and acidic residues" evidence="1">
    <location>
        <begin position="1"/>
        <end position="18"/>
    </location>
</feature>
<accession>A0A2T0SQS1</accession>
<evidence type="ECO:0000259" key="2">
    <source>
        <dbReference type="Pfam" id="PF00535"/>
    </source>
</evidence>
<dbReference type="PANTHER" id="PTHR10859">
    <property type="entry name" value="GLYCOSYL TRANSFERASE"/>
    <property type="match status" value="1"/>
</dbReference>
<dbReference type="GO" id="GO:0016740">
    <property type="term" value="F:transferase activity"/>
    <property type="evidence" value="ECO:0007669"/>
    <property type="project" value="UniProtKB-KW"/>
</dbReference>
<comment type="caution">
    <text evidence="3">The sequence shown here is derived from an EMBL/GenBank/DDBJ whole genome shotgun (WGS) entry which is preliminary data.</text>
</comment>
<evidence type="ECO:0000256" key="1">
    <source>
        <dbReference type="SAM" id="MobiDB-lite"/>
    </source>
</evidence>
<dbReference type="GO" id="GO:0006487">
    <property type="term" value="P:protein N-linked glycosylation"/>
    <property type="evidence" value="ECO:0007669"/>
    <property type="project" value="TreeGrafter"/>
</dbReference>
<proteinExistence type="predicted"/>
<dbReference type="InterPro" id="IPR029044">
    <property type="entry name" value="Nucleotide-diphossugar_trans"/>
</dbReference>
<feature type="domain" description="Glycosyltransferase 2-like" evidence="2">
    <location>
        <begin position="37"/>
        <end position="200"/>
    </location>
</feature>
<dbReference type="AlphaFoldDB" id="A0A2T0SQS1"/>
<dbReference type="Pfam" id="PF00535">
    <property type="entry name" value="Glycos_transf_2"/>
    <property type="match status" value="1"/>
</dbReference>
<evidence type="ECO:0000313" key="3">
    <source>
        <dbReference type="EMBL" id="PRY35757.1"/>
    </source>
</evidence>
<keyword evidence="4" id="KW-1185">Reference proteome</keyword>
<reference evidence="3 4" key="1">
    <citation type="submission" date="2018-03" db="EMBL/GenBank/DDBJ databases">
        <title>Genomic Encyclopedia of Archaeal and Bacterial Type Strains, Phase II (KMG-II): from individual species to whole genera.</title>
        <authorList>
            <person name="Goeker M."/>
        </authorList>
    </citation>
    <scope>NUCLEOTIDE SEQUENCE [LARGE SCALE GENOMIC DNA]</scope>
    <source>
        <strain evidence="3 4">DSM 44720</strain>
    </source>
</reference>